<protein>
    <recommendedName>
        <fullName evidence="10">Sodium-dependent phosphate transport protein 2B</fullName>
    </recommendedName>
</protein>
<organism evidence="8 9">
    <name type="scientific">Tetranychus urticae</name>
    <name type="common">Two-spotted spider mite</name>
    <dbReference type="NCBI Taxonomy" id="32264"/>
    <lineage>
        <taxon>Eukaryota</taxon>
        <taxon>Metazoa</taxon>
        <taxon>Ecdysozoa</taxon>
        <taxon>Arthropoda</taxon>
        <taxon>Chelicerata</taxon>
        <taxon>Arachnida</taxon>
        <taxon>Acari</taxon>
        <taxon>Acariformes</taxon>
        <taxon>Trombidiformes</taxon>
        <taxon>Prostigmata</taxon>
        <taxon>Eleutherengona</taxon>
        <taxon>Raphignathae</taxon>
        <taxon>Tetranychoidea</taxon>
        <taxon>Tetranychidae</taxon>
        <taxon>Tetranychus</taxon>
    </lineage>
</organism>
<keyword evidence="9" id="KW-1185">Reference proteome</keyword>
<dbReference type="AlphaFoldDB" id="T1JX49"/>
<evidence type="ECO:0000256" key="2">
    <source>
        <dbReference type="ARBA" id="ARBA00005808"/>
    </source>
</evidence>
<dbReference type="GO" id="GO:0016324">
    <property type="term" value="C:apical plasma membrane"/>
    <property type="evidence" value="ECO:0007669"/>
    <property type="project" value="UniProtKB-SubCell"/>
</dbReference>
<keyword evidence="3" id="KW-1003">Cell membrane</keyword>
<dbReference type="eggNOG" id="ENOG502QQ3I">
    <property type="taxonomic scope" value="Eukaryota"/>
</dbReference>
<evidence type="ECO:0000256" key="7">
    <source>
        <dbReference type="SAM" id="Phobius"/>
    </source>
</evidence>
<comment type="subcellular location">
    <subcellularLocation>
        <location evidence="1">Apical cell membrane</location>
        <topology evidence="1">Multi-pass membrane protein</topology>
    </subcellularLocation>
</comment>
<dbReference type="GO" id="GO:0005436">
    <property type="term" value="F:sodium:phosphate symporter activity"/>
    <property type="evidence" value="ECO:0007669"/>
    <property type="project" value="InterPro"/>
</dbReference>
<proteinExistence type="inferred from homology"/>
<evidence type="ECO:0000256" key="3">
    <source>
        <dbReference type="ARBA" id="ARBA00022475"/>
    </source>
</evidence>
<evidence type="ECO:0008006" key="10">
    <source>
        <dbReference type="Google" id="ProtNLM"/>
    </source>
</evidence>
<accession>T1JX49</accession>
<dbReference type="PANTHER" id="PTHR10010">
    <property type="entry name" value="SOLUTE CARRIER FAMILY 34 SODIUM PHOSPHATE , MEMBER 2-RELATED"/>
    <property type="match status" value="1"/>
</dbReference>
<evidence type="ECO:0000256" key="4">
    <source>
        <dbReference type="ARBA" id="ARBA00022692"/>
    </source>
</evidence>
<evidence type="ECO:0000256" key="5">
    <source>
        <dbReference type="ARBA" id="ARBA00022989"/>
    </source>
</evidence>
<name>T1JX49_TETUR</name>
<evidence type="ECO:0000256" key="6">
    <source>
        <dbReference type="ARBA" id="ARBA00023136"/>
    </source>
</evidence>
<feature type="transmembrane region" description="Helical" evidence="7">
    <location>
        <begin position="125"/>
        <end position="143"/>
    </location>
</feature>
<evidence type="ECO:0000313" key="8">
    <source>
        <dbReference type="EnsemblMetazoa" id="tetur02g10690.1"/>
    </source>
</evidence>
<keyword evidence="5 7" id="KW-1133">Transmembrane helix</keyword>
<dbReference type="EMBL" id="CAEY01000824">
    <property type="status" value="NOT_ANNOTATED_CDS"/>
    <property type="molecule type" value="Genomic_DNA"/>
</dbReference>
<dbReference type="PANTHER" id="PTHR10010:SF46">
    <property type="entry name" value="SODIUM-DEPENDENT PHOSPHATE TRANSPORT PROTEIN 2B"/>
    <property type="match status" value="1"/>
</dbReference>
<keyword evidence="4 7" id="KW-0812">Transmembrane</keyword>
<dbReference type="GO" id="GO:0044341">
    <property type="term" value="P:sodium-dependent phosphate transport"/>
    <property type="evidence" value="ECO:0007669"/>
    <property type="project" value="InterPro"/>
</dbReference>
<comment type="similarity">
    <text evidence="2">Belongs to the SLC34A transporter family.</text>
</comment>
<sequence>MRLLTIDPVFRPVSVFSSLLILLTVIRVKEAIPIVMGANIGTSITNTIVSLLQSTDRNEFRRAFAAATVHDMFNWLTVIVLLPLEVTTGYLEVTTKIAVSSIKWEKSNSASPEYLKKLTSPFSKLIVQIIGGFSFSSIQMIIFQLKLKKEYDSIEQLIKSFGLDCYLKHTLLTFVASLDNNAIKEIALGNSSTVESLLKKNGKALINSLQLSDKTSDTAFDVKRAKGRIALLIKKYVNAEYRLPWSVLIDYLALLMGCILTILVQSSSIFTSALTPLAGIGVISIERIYPLTLGSNVGTTTTGILAALTADASVLDNTLQLAFAHLFFNITGILLFYPIPWMRFPIRLAKILGNTTAKYRWFSIVYLLTVFFLLPVFFFLVSLAGPLTFTVVFTLFIATISSIILINLMQSKRPSWLPLKLQTWNWLPLWMHSLDPMDSFLIKLSESINCLYCCIRPQNRHDSLALGLRANQSQLHMLDSSRGASEIHLSTGFDNVTFINVNGHKYTAVNKDSTQL</sequence>
<evidence type="ECO:0000313" key="9">
    <source>
        <dbReference type="Proteomes" id="UP000015104"/>
    </source>
</evidence>
<dbReference type="Pfam" id="PF02690">
    <property type="entry name" value="Na_Pi_cotrans"/>
    <property type="match status" value="1"/>
</dbReference>
<feature type="transmembrane region" description="Helical" evidence="7">
    <location>
        <begin position="243"/>
        <end position="263"/>
    </location>
</feature>
<feature type="transmembrane region" description="Helical" evidence="7">
    <location>
        <begin position="9"/>
        <end position="26"/>
    </location>
</feature>
<feature type="transmembrane region" description="Helical" evidence="7">
    <location>
        <begin position="32"/>
        <end position="52"/>
    </location>
</feature>
<dbReference type="EnsemblMetazoa" id="tetur02g10690.1">
    <property type="protein sequence ID" value="tetur02g10690.1"/>
    <property type="gene ID" value="tetur02g10690"/>
</dbReference>
<feature type="transmembrane region" description="Helical" evidence="7">
    <location>
        <begin position="361"/>
        <end position="381"/>
    </location>
</feature>
<dbReference type="Proteomes" id="UP000015104">
    <property type="component" value="Unassembled WGS sequence"/>
</dbReference>
<feature type="transmembrane region" description="Helical" evidence="7">
    <location>
        <begin position="321"/>
        <end position="340"/>
    </location>
</feature>
<dbReference type="InterPro" id="IPR003841">
    <property type="entry name" value="Na/Pi_transpt"/>
</dbReference>
<evidence type="ECO:0000256" key="1">
    <source>
        <dbReference type="ARBA" id="ARBA00004424"/>
    </source>
</evidence>
<keyword evidence="6 7" id="KW-0472">Membrane</keyword>
<feature type="transmembrane region" description="Helical" evidence="7">
    <location>
        <begin position="64"/>
        <end position="84"/>
    </location>
</feature>
<reference evidence="8" key="2">
    <citation type="submission" date="2015-06" db="UniProtKB">
        <authorList>
            <consortium name="EnsemblMetazoa"/>
        </authorList>
    </citation>
    <scope>IDENTIFICATION</scope>
</reference>
<reference evidence="9" key="1">
    <citation type="submission" date="2011-08" db="EMBL/GenBank/DDBJ databases">
        <authorList>
            <person name="Rombauts S."/>
        </authorList>
    </citation>
    <scope>NUCLEOTIDE SEQUENCE</scope>
    <source>
        <strain evidence="9">London</strain>
    </source>
</reference>
<dbReference type="NCBIfam" id="NF037997">
    <property type="entry name" value="Na_Pi_symport"/>
    <property type="match status" value="1"/>
</dbReference>
<dbReference type="STRING" id="32264.T1JX49"/>
<feature type="transmembrane region" description="Helical" evidence="7">
    <location>
        <begin position="387"/>
        <end position="408"/>
    </location>
</feature>
<dbReference type="HOGENOM" id="CLU_1940781_0_0_1"/>